<evidence type="ECO:0000313" key="10">
    <source>
        <dbReference type="Proteomes" id="UP000656813"/>
    </source>
</evidence>
<evidence type="ECO:0000256" key="3">
    <source>
        <dbReference type="ARBA" id="ARBA00022801"/>
    </source>
</evidence>
<reference evidence="9" key="2">
    <citation type="submission" date="2020-09" db="EMBL/GenBank/DDBJ databases">
        <authorList>
            <person name="Sun Q."/>
            <person name="Zhou Y."/>
        </authorList>
    </citation>
    <scope>NUCLEOTIDE SEQUENCE</scope>
    <source>
        <strain evidence="9">CGMCC 1.12777</strain>
    </source>
</reference>
<feature type="domain" description="Dynamin N-terminal" evidence="8">
    <location>
        <begin position="48"/>
        <end position="201"/>
    </location>
</feature>
<dbReference type="EMBL" id="BMFV01000011">
    <property type="protein sequence ID" value="GGH80826.1"/>
    <property type="molecule type" value="Genomic_DNA"/>
</dbReference>
<comment type="subcellular location">
    <subcellularLocation>
        <location evidence="1">Membrane</location>
    </subcellularLocation>
</comment>
<protein>
    <submittedName>
        <fullName evidence="9">GTPase</fullName>
    </submittedName>
</protein>
<keyword evidence="3" id="KW-0378">Hydrolase</keyword>
<dbReference type="PANTHER" id="PTHR10465:SF0">
    <property type="entry name" value="SARCALUMENIN"/>
    <property type="match status" value="1"/>
</dbReference>
<organism evidence="9 10">
    <name type="scientific">Pullulanibacillus pueri</name>
    <dbReference type="NCBI Taxonomy" id="1437324"/>
    <lineage>
        <taxon>Bacteria</taxon>
        <taxon>Bacillati</taxon>
        <taxon>Bacillota</taxon>
        <taxon>Bacilli</taxon>
        <taxon>Bacillales</taxon>
        <taxon>Sporolactobacillaceae</taxon>
        <taxon>Pullulanibacillus</taxon>
    </lineage>
</organism>
<dbReference type="SUPFAM" id="SSF52540">
    <property type="entry name" value="P-loop containing nucleoside triphosphate hydrolases"/>
    <property type="match status" value="2"/>
</dbReference>
<evidence type="ECO:0000313" key="9">
    <source>
        <dbReference type="EMBL" id="GGH80826.1"/>
    </source>
</evidence>
<evidence type="ECO:0000256" key="7">
    <source>
        <dbReference type="SAM" id="MobiDB-lite"/>
    </source>
</evidence>
<keyword evidence="4" id="KW-0342">GTP-binding</keyword>
<evidence type="ECO:0000256" key="2">
    <source>
        <dbReference type="ARBA" id="ARBA00022741"/>
    </source>
</evidence>
<keyword evidence="6" id="KW-0175">Coiled coil</keyword>
<keyword evidence="2" id="KW-0547">Nucleotide-binding</keyword>
<evidence type="ECO:0000256" key="1">
    <source>
        <dbReference type="ARBA" id="ARBA00004370"/>
    </source>
</evidence>
<feature type="domain" description="Dynamin N-terminal" evidence="8">
    <location>
        <begin position="640"/>
        <end position="854"/>
    </location>
</feature>
<dbReference type="InterPro" id="IPR027094">
    <property type="entry name" value="Mitofusin_fam"/>
</dbReference>
<name>A0A8J2ZVD9_9BACL</name>
<proteinExistence type="predicted"/>
<dbReference type="AlphaFoldDB" id="A0A8J2ZVD9"/>
<evidence type="ECO:0000256" key="6">
    <source>
        <dbReference type="SAM" id="Coils"/>
    </source>
</evidence>
<dbReference type="Proteomes" id="UP000656813">
    <property type="component" value="Unassembled WGS sequence"/>
</dbReference>
<dbReference type="GO" id="GO:0003924">
    <property type="term" value="F:GTPase activity"/>
    <property type="evidence" value="ECO:0007669"/>
    <property type="project" value="InterPro"/>
</dbReference>
<keyword evidence="5" id="KW-0472">Membrane</keyword>
<comment type="caution">
    <text evidence="9">The sequence shown here is derived from an EMBL/GenBank/DDBJ whole genome shotgun (WGS) entry which is preliminary data.</text>
</comment>
<sequence>MTNTTRTTFENETTLLSLYNLFKNSGDALRTRQTFNLLKKYQDERFDICFCGHFSAGKSSLLNELMNEDILPTSPIPTSANLVSISHGTPEIQIVYWDGRLVSFKPPYNIEAIKQLAKNGEEVSEIRVKTNANFPPHWGLMDTPGIDSTDPAHQAATEEAVQLSDLIFYVADYNHMQAADNFHFLKSIQALNKPFHIIVTQMDKHHEAEITLKEYKHKVEQGLASWGLHPLTISYVSIYNQKSPINELDQLKQLLYSLQQTAKPSKAIDPAVINDLISAHKEWFKSLDEEKVLEDEKRLENVNTEVLESTIPTFLSKKEQLEEALSHWEQQIQEECARTIKSAILMPYETREAAKAFLEAYQSHFKVGLFSTKNKVEKIRQERLDQFHKRLLEHVMILKTQTADTLSKAIEKLIGKHEEITQATNKLSFTLESSLLVSLIHQGATLSGEYVLQYTEDVSETIKKALRRSVLDILNQLKPTIEQGLSEELQKVETQLLELKDQVEAWQDLEEIKQRQAAYFETVERIERGESALSADELKTVAETLDALDVWTPEQLPKAFRKEPKISGQERNTEDENEGEKEDVSPSVSLNLFHQEKSTDQWITIFDNAAGQLRPLKGFQEYVTSLERKSDRLQHQTFTIALFGAFSAGKSSFANALIGRRILPVSPHPTTATINRILPIDETHKHETAEIQLKNEQDLLREINDILKSFKQSIQEIDELDNVLSKVTDSENERMTFLNAAAAGWKSLKAHFGTVLHVSLEEAHAFIADESKACFVEMANIYYDCDLTRQGLILVDTPGADSINARHTEAAFHYIKNADAILYVTYYNHAFSRADEEFLIQLGRVKDAFELDKMFFLVNAIDLARSTNESDEVKHYVQDRLLSFGIRHPRLYGVSSLLAIRAIEASLTPEQKASLQAQSGIDDFYEDWMDYIQNGLRGQLVAQGVKEIQQVQTLLRDFLDNASLSESKRKALKQQIETEFEKAKQSISANEVSYQTRLNDAIEEYYLYVKKRVVQRFLDEFTRFFNPAVLQRGKTASKKELLTQCLTECLEFLSFDLDQENRATFIRVESFMDRLIHEKQALLSSSLEKIGKSWLLHDKEKQPWKTAHIVSSLLDIDPKIYEPVFKYYKNPKQFFEGNGQKIFREALKEQLSQNIDHITEKNKQTVQSHYNQQWQLRMEELGALNTQDLTTQYQQKLEALESNHEQVTQYQNIAANLARHLQG</sequence>
<dbReference type="PANTHER" id="PTHR10465">
    <property type="entry name" value="TRANSMEMBRANE GTPASE FZO1"/>
    <property type="match status" value="1"/>
</dbReference>
<dbReference type="Pfam" id="PF00350">
    <property type="entry name" value="Dynamin_N"/>
    <property type="match status" value="2"/>
</dbReference>
<dbReference type="GO" id="GO:0005525">
    <property type="term" value="F:GTP binding"/>
    <property type="evidence" value="ECO:0007669"/>
    <property type="project" value="UniProtKB-KW"/>
</dbReference>
<feature type="coiled-coil region" evidence="6">
    <location>
        <begin position="482"/>
        <end position="509"/>
    </location>
</feature>
<dbReference type="CDD" id="cd09912">
    <property type="entry name" value="DLP_2"/>
    <property type="match status" value="1"/>
</dbReference>
<evidence type="ECO:0000259" key="8">
    <source>
        <dbReference type="Pfam" id="PF00350"/>
    </source>
</evidence>
<accession>A0A8J2ZVD9</accession>
<dbReference type="RefSeq" id="WP_188497054.1">
    <property type="nucleotide sequence ID" value="NZ_BMFV01000011.1"/>
</dbReference>
<evidence type="ECO:0000256" key="5">
    <source>
        <dbReference type="ARBA" id="ARBA00023136"/>
    </source>
</evidence>
<dbReference type="GO" id="GO:0016020">
    <property type="term" value="C:membrane"/>
    <property type="evidence" value="ECO:0007669"/>
    <property type="project" value="UniProtKB-SubCell"/>
</dbReference>
<evidence type="ECO:0000256" key="4">
    <source>
        <dbReference type="ARBA" id="ARBA00023134"/>
    </source>
</evidence>
<dbReference type="InterPro" id="IPR045063">
    <property type="entry name" value="Dynamin_N"/>
</dbReference>
<dbReference type="Gene3D" id="3.40.50.300">
    <property type="entry name" value="P-loop containing nucleotide triphosphate hydrolases"/>
    <property type="match status" value="2"/>
</dbReference>
<keyword evidence="10" id="KW-1185">Reference proteome</keyword>
<reference evidence="9" key="1">
    <citation type="journal article" date="2014" name="Int. J. Syst. Evol. Microbiol.">
        <title>Complete genome sequence of Corynebacterium casei LMG S-19264T (=DSM 44701T), isolated from a smear-ripened cheese.</title>
        <authorList>
            <consortium name="US DOE Joint Genome Institute (JGI-PGF)"/>
            <person name="Walter F."/>
            <person name="Albersmeier A."/>
            <person name="Kalinowski J."/>
            <person name="Ruckert C."/>
        </authorList>
    </citation>
    <scope>NUCLEOTIDE SEQUENCE</scope>
    <source>
        <strain evidence="9">CGMCC 1.12777</strain>
    </source>
</reference>
<feature type="region of interest" description="Disordered" evidence="7">
    <location>
        <begin position="559"/>
        <end position="587"/>
    </location>
</feature>
<dbReference type="InterPro" id="IPR027417">
    <property type="entry name" value="P-loop_NTPase"/>
</dbReference>
<gene>
    <name evidence="9" type="ORF">GCM10007096_17810</name>
</gene>